<dbReference type="EMBL" id="CP003199">
    <property type="protein sequence ID" value="AEW45835.1"/>
    <property type="molecule type" value="Genomic_DNA"/>
</dbReference>
<dbReference type="KEGG" id="mhe:MHC_04895"/>
<dbReference type="STRING" id="1111676.MHC_04895"/>
<organism evidence="1 2">
    <name type="scientific">Mycoplasma haemocanis (strain Illinois)</name>
    <dbReference type="NCBI Taxonomy" id="1111676"/>
    <lineage>
        <taxon>Bacteria</taxon>
        <taxon>Bacillati</taxon>
        <taxon>Mycoplasmatota</taxon>
        <taxon>Mollicutes</taxon>
        <taxon>Mycoplasmataceae</taxon>
        <taxon>Mycoplasma</taxon>
    </lineage>
</organism>
<keyword evidence="2" id="KW-1185">Reference proteome</keyword>
<evidence type="ECO:0000313" key="1">
    <source>
        <dbReference type="EMBL" id="AEW45835.1"/>
    </source>
</evidence>
<proteinExistence type="predicted"/>
<dbReference type="HOGENOM" id="CLU_098620_0_0_14"/>
<reference evidence="1 2" key="1">
    <citation type="journal article" date="2012" name="J. Bacteriol.">
        <title>Complete genome sequence of Mycoplasma haemocanis strain Illinois.</title>
        <authorList>
            <person name="do Nascimento N.C."/>
            <person name="Guimaraes A.M."/>
            <person name="Santos A.P."/>
            <person name="Sanmiguel P.J."/>
            <person name="Messick J.B."/>
        </authorList>
    </citation>
    <scope>NUCLEOTIDE SEQUENCE [LARGE SCALE GENOMIC DNA]</scope>
    <source>
        <strain evidence="1 2">Illinois</strain>
    </source>
</reference>
<accession>H6N863</accession>
<gene>
    <name evidence="1" type="ordered locus">MHC_04895</name>
</gene>
<evidence type="ECO:0000313" key="2">
    <source>
        <dbReference type="Proteomes" id="UP000009135"/>
    </source>
</evidence>
<dbReference type="OrthoDB" id="9820973at2"/>
<sequence length="215" mass="24116">MSFLKVAAGLGAVSGTAGLGYLSFHYSSSNSKKVTISELFKKEGRTFLSKGADVEQWKERWNSYVTENKDSWKLEDYSSQKSDVSKAPDSFVNKCLLNADVKVTGISDSLYLEVVKNCSKEFKVEDLVTSEGKRTKLNSASGDDAEWKSSWQDYIRNSPDNKWNIENWASAKLTPDTVPQDFKTKCTSKLAEKAFGIKDIKFENVIAWCTKNKVT</sequence>
<dbReference type="AlphaFoldDB" id="H6N863"/>
<dbReference type="Proteomes" id="UP000009135">
    <property type="component" value="Chromosome"/>
</dbReference>
<protein>
    <submittedName>
        <fullName evidence="1">Uncharacterized protein</fullName>
    </submittedName>
</protein>
<name>H6N863_MYCHN</name>